<dbReference type="Proteomes" id="UP000216024">
    <property type="component" value="Unassembled WGS sequence"/>
</dbReference>
<dbReference type="PANTHER" id="PTHR42850:SF4">
    <property type="entry name" value="ZINC-DEPENDENT ENDOPOLYPHOSPHATASE"/>
    <property type="match status" value="1"/>
</dbReference>
<dbReference type="GO" id="GO:0110154">
    <property type="term" value="P:RNA decapping"/>
    <property type="evidence" value="ECO:0007669"/>
    <property type="project" value="TreeGrafter"/>
</dbReference>
<name>A0A267MKW6_9FIRM</name>
<dbReference type="InterPro" id="IPR004843">
    <property type="entry name" value="Calcineurin-like_PHP"/>
</dbReference>
<dbReference type="InterPro" id="IPR029052">
    <property type="entry name" value="Metallo-depent_PP-like"/>
</dbReference>
<proteinExistence type="predicted"/>
<reference evidence="2 3" key="1">
    <citation type="submission" date="2017-06" db="EMBL/GenBank/DDBJ databases">
        <title>Draft genome sequence of anaerobic fermentative bacterium Anaeromicrobium sediminis DY2726D isolated from West Pacific Ocean sediments.</title>
        <authorList>
            <person name="Zeng X."/>
        </authorList>
    </citation>
    <scope>NUCLEOTIDE SEQUENCE [LARGE SCALE GENOMIC DNA]</scope>
    <source>
        <strain evidence="2 3">DY2726D</strain>
    </source>
</reference>
<dbReference type="PANTHER" id="PTHR42850">
    <property type="entry name" value="METALLOPHOSPHOESTERASE"/>
    <property type="match status" value="1"/>
</dbReference>
<accession>A0A267MKW6</accession>
<gene>
    <name evidence="2" type="ORF">CCE28_09940</name>
</gene>
<dbReference type="GO" id="GO:0016791">
    <property type="term" value="F:phosphatase activity"/>
    <property type="evidence" value="ECO:0007669"/>
    <property type="project" value="TreeGrafter"/>
</dbReference>
<comment type="caution">
    <text evidence="2">The sequence shown here is derived from an EMBL/GenBank/DDBJ whole genome shotgun (WGS) entry which is preliminary data.</text>
</comment>
<dbReference type="Pfam" id="PF00149">
    <property type="entry name" value="Metallophos"/>
    <property type="match status" value="1"/>
</dbReference>
<protein>
    <recommendedName>
        <fullName evidence="1">Calcineurin-like phosphoesterase domain-containing protein</fullName>
    </recommendedName>
</protein>
<feature type="domain" description="Calcineurin-like phosphoesterase" evidence="1">
    <location>
        <begin position="17"/>
        <end position="216"/>
    </location>
</feature>
<dbReference type="GO" id="GO:0005737">
    <property type="term" value="C:cytoplasm"/>
    <property type="evidence" value="ECO:0007669"/>
    <property type="project" value="TreeGrafter"/>
</dbReference>
<dbReference type="EMBL" id="NIBG01000007">
    <property type="protein sequence ID" value="PAB59525.1"/>
    <property type="molecule type" value="Genomic_DNA"/>
</dbReference>
<keyword evidence="3" id="KW-1185">Reference proteome</keyword>
<dbReference type="RefSeq" id="WP_095133481.1">
    <property type="nucleotide sequence ID" value="NZ_NIBG01000007.1"/>
</dbReference>
<dbReference type="AlphaFoldDB" id="A0A267MKW6"/>
<evidence type="ECO:0000313" key="2">
    <source>
        <dbReference type="EMBL" id="PAB59525.1"/>
    </source>
</evidence>
<organism evidence="2 3">
    <name type="scientific">Anaeromicrobium sediminis</name>
    <dbReference type="NCBI Taxonomy" id="1478221"/>
    <lineage>
        <taxon>Bacteria</taxon>
        <taxon>Bacillati</taxon>
        <taxon>Bacillota</taxon>
        <taxon>Clostridia</taxon>
        <taxon>Peptostreptococcales</taxon>
        <taxon>Thermotaleaceae</taxon>
        <taxon>Anaeromicrobium</taxon>
    </lineage>
</organism>
<evidence type="ECO:0000313" key="3">
    <source>
        <dbReference type="Proteomes" id="UP000216024"/>
    </source>
</evidence>
<dbReference type="InterPro" id="IPR050126">
    <property type="entry name" value="Ap4A_hydrolase"/>
</dbReference>
<evidence type="ECO:0000259" key="1">
    <source>
        <dbReference type="Pfam" id="PF00149"/>
    </source>
</evidence>
<sequence length="370" mass="43158">MDVRSRIIELPTYEKYRLIVMSDIHGGLNSYKKLTEKVKLAENDYLIILGDFIEKGPYSKKLLEELKKISKHKNRIIISGNCEAFISYLMKDINHCEKMYKYMGNKPYRSIFDDWIGELNVNLDETTPEELHIRINKVYKEDIDFISTLPIGLEFDKFIFVHGGIDYINDWKDSSFRTLLACDEFYKKGHKSDKIVVVGHWPTSNYKGFSGSGDVIIDKEKRIICIDGGYAVKIKGQMNALIIEKDGGNYNISSEKIDDFTKYKVIEENKGSEKIPEKLGWPCNKIRIIEKKEEFSLCERIHNGEYINVKNELIEFDGKEYYCNQDYQEYFLTVNKGDEIRVAGIYGKYALARFKDEYGWIETRKISVGE</sequence>
<dbReference type="SUPFAM" id="SSF56300">
    <property type="entry name" value="Metallo-dependent phosphatases"/>
    <property type="match status" value="1"/>
</dbReference>
<dbReference type="Gene3D" id="3.60.21.10">
    <property type="match status" value="1"/>
</dbReference>
<dbReference type="GO" id="GO:0008803">
    <property type="term" value="F:bis(5'-nucleosyl)-tetraphosphatase (symmetrical) activity"/>
    <property type="evidence" value="ECO:0007669"/>
    <property type="project" value="TreeGrafter"/>
</dbReference>
<dbReference type="OrthoDB" id="384253at2"/>